<proteinExistence type="predicted"/>
<organism evidence="2 3">
    <name type="scientific">Kwoniella heveanensis BCC8398</name>
    <dbReference type="NCBI Taxonomy" id="1296120"/>
    <lineage>
        <taxon>Eukaryota</taxon>
        <taxon>Fungi</taxon>
        <taxon>Dikarya</taxon>
        <taxon>Basidiomycota</taxon>
        <taxon>Agaricomycotina</taxon>
        <taxon>Tremellomycetes</taxon>
        <taxon>Tremellales</taxon>
        <taxon>Cryptococcaceae</taxon>
        <taxon>Kwoniella</taxon>
    </lineage>
</organism>
<feature type="chain" id="PRO_5008627083" description="WSC domain-containing protein" evidence="1">
    <location>
        <begin position="21"/>
        <end position="278"/>
    </location>
</feature>
<evidence type="ECO:0000313" key="3">
    <source>
        <dbReference type="Proteomes" id="UP000092666"/>
    </source>
</evidence>
<gene>
    <name evidence="2" type="ORF">I316_07262</name>
</gene>
<dbReference type="AlphaFoldDB" id="A0A1B9GJ57"/>
<accession>A0A1B9GJ57</accession>
<evidence type="ECO:0008006" key="4">
    <source>
        <dbReference type="Google" id="ProtNLM"/>
    </source>
</evidence>
<sequence>MYPLCLILTQGLALLSAVRGITVPVSSDTDLRSSITAAVDPTKVSSALPELSTSSPLIALALSPPPIEPEGTIVSPQFVGCTSAERFERLFDNSTEENDGDISLQRNQRACASHCVRVADNIAPFWYTGASYRKRDRKCYCSERLFTPLADALVEGTDSRGGCKRHDAVSFNIFSHYVFDRCYDSIVSSPPATNEVFLAFDHTACEQGCYYTTPRGQYNVVTVNPFFDPNSGFTMVNCTCYTGDAGYTKGRGRTVCDDRSVYRYVRKVRRGHDNGCDE</sequence>
<evidence type="ECO:0000256" key="1">
    <source>
        <dbReference type="SAM" id="SignalP"/>
    </source>
</evidence>
<keyword evidence="1" id="KW-0732">Signal</keyword>
<name>A0A1B9GJ57_9TREE</name>
<feature type="signal peptide" evidence="1">
    <location>
        <begin position="1"/>
        <end position="20"/>
    </location>
</feature>
<protein>
    <recommendedName>
        <fullName evidence="4">WSC domain-containing protein</fullName>
    </recommendedName>
</protein>
<dbReference type="Proteomes" id="UP000092666">
    <property type="component" value="Unassembled WGS sequence"/>
</dbReference>
<reference evidence="3" key="2">
    <citation type="submission" date="2013-12" db="EMBL/GenBank/DDBJ databases">
        <title>Evolution of pathogenesis and genome organization in the Tremellales.</title>
        <authorList>
            <person name="Cuomo C."/>
            <person name="Litvintseva A."/>
            <person name="Heitman J."/>
            <person name="Chen Y."/>
            <person name="Sun S."/>
            <person name="Springer D."/>
            <person name="Dromer F."/>
            <person name="Young S."/>
            <person name="Zeng Q."/>
            <person name="Chapman S."/>
            <person name="Gujja S."/>
            <person name="Saif S."/>
            <person name="Birren B."/>
        </authorList>
    </citation>
    <scope>NUCLEOTIDE SEQUENCE [LARGE SCALE GENOMIC DNA]</scope>
    <source>
        <strain evidence="3">BCC8398</strain>
    </source>
</reference>
<reference evidence="2 3" key="1">
    <citation type="submission" date="2013-07" db="EMBL/GenBank/DDBJ databases">
        <title>The Genome Sequence of Cryptococcus heveanensis BCC8398.</title>
        <authorList>
            <consortium name="The Broad Institute Genome Sequencing Platform"/>
            <person name="Cuomo C."/>
            <person name="Litvintseva A."/>
            <person name="Chen Y."/>
            <person name="Heitman J."/>
            <person name="Sun S."/>
            <person name="Springer D."/>
            <person name="Dromer F."/>
            <person name="Young S.K."/>
            <person name="Zeng Q."/>
            <person name="Gargeya S."/>
            <person name="Fitzgerald M."/>
            <person name="Abouelleil A."/>
            <person name="Alvarado L."/>
            <person name="Berlin A.M."/>
            <person name="Chapman S.B."/>
            <person name="Dewar J."/>
            <person name="Goldberg J."/>
            <person name="Griggs A."/>
            <person name="Gujja S."/>
            <person name="Hansen M."/>
            <person name="Howarth C."/>
            <person name="Imamovic A."/>
            <person name="Larimer J."/>
            <person name="McCowan C."/>
            <person name="Murphy C."/>
            <person name="Pearson M."/>
            <person name="Priest M."/>
            <person name="Roberts A."/>
            <person name="Saif S."/>
            <person name="Shea T."/>
            <person name="Sykes S."/>
            <person name="Wortman J."/>
            <person name="Nusbaum C."/>
            <person name="Birren B."/>
        </authorList>
    </citation>
    <scope>NUCLEOTIDE SEQUENCE [LARGE SCALE GENOMIC DNA]</scope>
    <source>
        <strain evidence="2 3">BCC8398</strain>
    </source>
</reference>
<keyword evidence="3" id="KW-1185">Reference proteome</keyword>
<dbReference type="EMBL" id="KI669513">
    <property type="protein sequence ID" value="OCF31130.1"/>
    <property type="molecule type" value="Genomic_DNA"/>
</dbReference>
<dbReference type="OrthoDB" id="10669668at2759"/>
<evidence type="ECO:0000313" key="2">
    <source>
        <dbReference type="EMBL" id="OCF31130.1"/>
    </source>
</evidence>